<dbReference type="RefSeq" id="WP_147583811.1">
    <property type="nucleotide sequence ID" value="NZ_CP042831.1"/>
</dbReference>
<keyword evidence="2" id="KW-1185">Reference proteome</keyword>
<reference evidence="1 2" key="1">
    <citation type="submission" date="2019-08" db="EMBL/GenBank/DDBJ databases">
        <title>Flavobacterium alkalisoli sp. nov., isolated from rhizosphere soil of Suaeda salsa.</title>
        <authorList>
            <person name="Sun J.-Q."/>
            <person name="Xu L."/>
        </authorList>
    </citation>
    <scope>NUCLEOTIDE SEQUENCE [LARGE SCALE GENOMIC DNA]</scope>
    <source>
        <strain evidence="1 2">XS-5</strain>
    </source>
</reference>
<accession>A0A5B9FVI8</accession>
<evidence type="ECO:0000313" key="1">
    <source>
        <dbReference type="EMBL" id="QEE50339.1"/>
    </source>
</evidence>
<organism evidence="1 2">
    <name type="scientific">Flavobacterium alkalisoli</name>
    <dbReference type="NCBI Taxonomy" id="2602769"/>
    <lineage>
        <taxon>Bacteria</taxon>
        <taxon>Pseudomonadati</taxon>
        <taxon>Bacteroidota</taxon>
        <taxon>Flavobacteriia</taxon>
        <taxon>Flavobacteriales</taxon>
        <taxon>Flavobacteriaceae</taxon>
        <taxon>Flavobacterium</taxon>
    </lineage>
</organism>
<sequence length="139" mass="16158">MDEENGNYDLKILSRGPGTCVDLLLYNKSGEGKLIRGRTKDFYKSDFKDFDRIDIDTVFKIKFAEDLNAINQKLDSIEGTDLVTGKFAHDGKHTEIYVNNQKKIDVYGFRNEELIYIYLKFFNSLPYDINTFCESDQLN</sequence>
<dbReference type="AlphaFoldDB" id="A0A5B9FVI8"/>
<evidence type="ECO:0000313" key="2">
    <source>
        <dbReference type="Proteomes" id="UP000321222"/>
    </source>
</evidence>
<proteinExistence type="predicted"/>
<name>A0A5B9FVI8_9FLAO</name>
<dbReference type="KEGG" id="fak:FUA48_12350"/>
<dbReference type="EMBL" id="CP042831">
    <property type="protein sequence ID" value="QEE50339.1"/>
    <property type="molecule type" value="Genomic_DNA"/>
</dbReference>
<protein>
    <submittedName>
        <fullName evidence="1">Uncharacterized protein</fullName>
    </submittedName>
</protein>
<gene>
    <name evidence="1" type="ORF">FUA48_12350</name>
</gene>
<dbReference type="Proteomes" id="UP000321222">
    <property type="component" value="Chromosome"/>
</dbReference>
<dbReference type="OrthoDB" id="9830738at2"/>